<proteinExistence type="predicted"/>
<name>A0A1I0NBI6_9BACT</name>
<evidence type="ECO:0000313" key="2">
    <source>
        <dbReference type="Proteomes" id="UP000199373"/>
    </source>
</evidence>
<keyword evidence="2" id="KW-1185">Reference proteome</keyword>
<sequence length="257" mass="30357">MNYRYIILNARSGAGSGFGKEFDNRFDYNTWFISNYLSLQIRKMHIPSDGPYNMFFCQITREQSSIKECSVSCMHVSLHVEDEEIRDYLNLSDETARFEYYLSLLERAYRLASTVRHIPLDIFLKLHQEFRANGYRNERLFKKKQFKDYGIKIELNHVLSSYSYNLVLSVRDLHNNLIGKGSIYETYPDDIFFNKNVRHLVVEDGKMIVTDFLDHPQFVCSLDDMSKGVIKSVCVNKNTQEYIPNENNKADFEKLKW</sequence>
<gene>
    <name evidence="1" type="ORF">SAMN04487850_1112</name>
</gene>
<evidence type="ECO:0000313" key="1">
    <source>
        <dbReference type="EMBL" id="SEV98583.1"/>
    </source>
</evidence>
<accession>A0A1I0NBI6</accession>
<organism evidence="1 2">
    <name type="scientific">Prevotella aff. ruminicola Tc2-24</name>
    <dbReference type="NCBI Taxonomy" id="81582"/>
    <lineage>
        <taxon>Bacteria</taxon>
        <taxon>Pseudomonadati</taxon>
        <taxon>Bacteroidota</taxon>
        <taxon>Bacteroidia</taxon>
        <taxon>Bacteroidales</taxon>
        <taxon>Prevotellaceae</taxon>
        <taxon>Prevotella</taxon>
    </lineage>
</organism>
<dbReference type="AlphaFoldDB" id="A0A1I0NBI6"/>
<protein>
    <submittedName>
        <fullName evidence="1">Uncharacterized protein</fullName>
    </submittedName>
</protein>
<reference evidence="1 2" key="1">
    <citation type="submission" date="2016-10" db="EMBL/GenBank/DDBJ databases">
        <authorList>
            <person name="de Groot N.N."/>
        </authorList>
    </citation>
    <scope>NUCLEOTIDE SEQUENCE [LARGE SCALE GENOMIC DNA]</scope>
    <source>
        <strain evidence="1 2">TC2-24</strain>
    </source>
</reference>
<dbReference type="EMBL" id="FOIQ01000002">
    <property type="protein sequence ID" value="SEV98583.1"/>
    <property type="molecule type" value="Genomic_DNA"/>
</dbReference>
<dbReference type="RefSeq" id="WP_091915226.1">
    <property type="nucleotide sequence ID" value="NZ_FOIQ01000002.1"/>
</dbReference>
<dbReference type="Proteomes" id="UP000199373">
    <property type="component" value="Unassembled WGS sequence"/>
</dbReference>